<dbReference type="RefSeq" id="WP_135746750.1">
    <property type="nucleotide sequence ID" value="NZ_RQFL01000031.1"/>
</dbReference>
<dbReference type="EMBL" id="RQFM01000010">
    <property type="protein sequence ID" value="TGK88145.1"/>
    <property type="molecule type" value="Genomic_DNA"/>
</dbReference>
<evidence type="ECO:0000313" key="2">
    <source>
        <dbReference type="EMBL" id="TGK88795.1"/>
    </source>
</evidence>
<gene>
    <name evidence="1" type="ORF">EHQ23_04675</name>
    <name evidence="2" type="ORF">EHQ26_17200</name>
</gene>
<dbReference type="PROSITE" id="PS51257">
    <property type="entry name" value="PROKAR_LIPOPROTEIN"/>
    <property type="match status" value="1"/>
</dbReference>
<organism evidence="1 3">
    <name type="scientific">Leptospira bourretii</name>
    <dbReference type="NCBI Taxonomy" id="2484962"/>
    <lineage>
        <taxon>Bacteria</taxon>
        <taxon>Pseudomonadati</taxon>
        <taxon>Spirochaetota</taxon>
        <taxon>Spirochaetia</taxon>
        <taxon>Leptospirales</taxon>
        <taxon>Leptospiraceae</taxon>
        <taxon>Leptospira</taxon>
    </lineage>
</organism>
<proteinExistence type="predicted"/>
<dbReference type="Proteomes" id="UP000297918">
    <property type="component" value="Unassembled WGS sequence"/>
</dbReference>
<name>A0A4R9IJG5_9LEPT</name>
<dbReference type="EMBL" id="RQFL01000031">
    <property type="protein sequence ID" value="TGK88795.1"/>
    <property type="molecule type" value="Genomic_DNA"/>
</dbReference>
<dbReference type="Proteomes" id="UP000297394">
    <property type="component" value="Unassembled WGS sequence"/>
</dbReference>
<dbReference type="AlphaFoldDB" id="A0A4R9IJG5"/>
<evidence type="ECO:0000313" key="1">
    <source>
        <dbReference type="EMBL" id="TGK88145.1"/>
    </source>
</evidence>
<keyword evidence="4" id="KW-1185">Reference proteome</keyword>
<accession>A0A4R9IJG5</accession>
<evidence type="ECO:0000313" key="3">
    <source>
        <dbReference type="Proteomes" id="UP000297394"/>
    </source>
</evidence>
<sequence length="321" mass="37435">MKLVFFFQILVFIFFYSCSSIRDKNSPRKASPKAIENLEWSGYIGLMNWYEAASQCSAIGMRLPTFTEIQDSESNGITKSWHEDILNYLNQKKMEISDNTTFDIYWTSTPDEKGNQGIYYAYSFESKAYLSRGTAVRQVRCLRGKSERTYTQTWLTKTYRGISFFPKKRQIVKSMVIAVPEITDRYDSIQAQLKYPISFFKADCQQTSECFSLLIDVSVIPEKTKNFKTLVEESIKKDFGSPPNRIQAWETNLKFKTDPMAIYFGQGELVGNKAIAFFYDKKNEETYRVTINMIFMPNFSQEDWDKIILHVFMTLDSIQIN</sequence>
<comment type="caution">
    <text evidence="1">The sequence shown here is derived from an EMBL/GenBank/DDBJ whole genome shotgun (WGS) entry which is preliminary data.</text>
</comment>
<protein>
    <submittedName>
        <fullName evidence="1">Uncharacterized protein</fullName>
    </submittedName>
</protein>
<evidence type="ECO:0000313" key="4">
    <source>
        <dbReference type="Proteomes" id="UP000297918"/>
    </source>
</evidence>
<reference evidence="2" key="1">
    <citation type="submission" date="2018-10" db="EMBL/GenBank/DDBJ databases">
        <authorList>
            <person name="Vincent A.T."/>
            <person name="Schiettekatte O."/>
            <person name="Bourhy P."/>
            <person name="Veyrier F.J."/>
            <person name="Picardeau M."/>
        </authorList>
    </citation>
    <scope>NUCLEOTIDE SEQUENCE</scope>
    <source>
        <strain evidence="2">201800281</strain>
    </source>
</reference>
<reference evidence="3 4" key="2">
    <citation type="journal article" date="2019" name="PLoS Negl. Trop. Dis.">
        <title>Revisiting the worldwide diversity of Leptospira species in the environment.</title>
        <authorList>
            <person name="Vincent A.T."/>
            <person name="Schiettekatte O."/>
            <person name="Bourhy P."/>
            <person name="Veyrier F.J."/>
            <person name="Picardeau M."/>
        </authorList>
    </citation>
    <scope>NUCLEOTIDE SEQUENCE [LARGE SCALE GENOMIC DNA]</scope>
    <source>
        <strain evidence="1 3">201800280</strain>
        <strain evidence="4">201800281</strain>
    </source>
</reference>